<comment type="subcellular location">
    <subcellularLocation>
        <location evidence="1">Membrane</location>
        <topology evidence="1">Multi-pass membrane protein</topology>
    </subcellularLocation>
</comment>
<feature type="region of interest" description="Disordered" evidence="5">
    <location>
        <begin position="1"/>
        <end position="21"/>
    </location>
</feature>
<reference evidence="8 9" key="1">
    <citation type="submission" date="2015-01" db="EMBL/GenBank/DDBJ databases">
        <title>The Genome Sequence of Ochroconis gallopava CBS43764.</title>
        <authorList>
            <consortium name="The Broad Institute Genomics Platform"/>
            <person name="Cuomo C."/>
            <person name="de Hoog S."/>
            <person name="Gorbushina A."/>
            <person name="Stielow B."/>
            <person name="Teixiera M."/>
            <person name="Abouelleil A."/>
            <person name="Chapman S.B."/>
            <person name="Priest M."/>
            <person name="Young S.K."/>
            <person name="Wortman J."/>
            <person name="Nusbaum C."/>
            <person name="Birren B."/>
        </authorList>
    </citation>
    <scope>NUCLEOTIDE SEQUENCE [LARGE SCALE GENOMIC DNA]</scope>
    <source>
        <strain evidence="8 9">CBS 43764</strain>
    </source>
</reference>
<dbReference type="PANTHER" id="PTHR23502">
    <property type="entry name" value="MAJOR FACILITATOR SUPERFAMILY"/>
    <property type="match status" value="1"/>
</dbReference>
<dbReference type="GeneID" id="27313381"/>
<evidence type="ECO:0000313" key="8">
    <source>
        <dbReference type="EMBL" id="KIW03181.1"/>
    </source>
</evidence>
<dbReference type="OrthoDB" id="2533084at2759"/>
<evidence type="ECO:0000313" key="9">
    <source>
        <dbReference type="Proteomes" id="UP000053259"/>
    </source>
</evidence>
<dbReference type="VEuPathDB" id="FungiDB:PV09_05408"/>
<feature type="transmembrane region" description="Helical" evidence="6">
    <location>
        <begin position="114"/>
        <end position="132"/>
    </location>
</feature>
<dbReference type="PROSITE" id="PS50850">
    <property type="entry name" value="MFS"/>
    <property type="match status" value="1"/>
</dbReference>
<name>A0A0D1XL93_9PEZI</name>
<feature type="transmembrane region" description="Helical" evidence="6">
    <location>
        <begin position="139"/>
        <end position="158"/>
    </location>
</feature>
<feature type="transmembrane region" description="Helical" evidence="6">
    <location>
        <begin position="474"/>
        <end position="498"/>
    </location>
</feature>
<dbReference type="Proteomes" id="UP000053259">
    <property type="component" value="Unassembled WGS sequence"/>
</dbReference>
<evidence type="ECO:0000256" key="2">
    <source>
        <dbReference type="ARBA" id="ARBA00022692"/>
    </source>
</evidence>
<dbReference type="InterPro" id="IPR020846">
    <property type="entry name" value="MFS_dom"/>
</dbReference>
<organism evidence="8 9">
    <name type="scientific">Verruconis gallopava</name>
    <dbReference type="NCBI Taxonomy" id="253628"/>
    <lineage>
        <taxon>Eukaryota</taxon>
        <taxon>Fungi</taxon>
        <taxon>Dikarya</taxon>
        <taxon>Ascomycota</taxon>
        <taxon>Pezizomycotina</taxon>
        <taxon>Dothideomycetes</taxon>
        <taxon>Pleosporomycetidae</taxon>
        <taxon>Venturiales</taxon>
        <taxon>Sympoventuriaceae</taxon>
        <taxon>Verruconis</taxon>
    </lineage>
</organism>
<feature type="transmembrane region" description="Helical" evidence="6">
    <location>
        <begin position="383"/>
        <end position="404"/>
    </location>
</feature>
<keyword evidence="2 6" id="KW-0812">Transmembrane</keyword>
<evidence type="ECO:0000256" key="5">
    <source>
        <dbReference type="SAM" id="MobiDB-lite"/>
    </source>
</evidence>
<gene>
    <name evidence="8" type="ORF">PV09_05408</name>
</gene>
<dbReference type="Gene3D" id="1.20.1250.20">
    <property type="entry name" value="MFS general substrate transporter like domains"/>
    <property type="match status" value="1"/>
</dbReference>
<feature type="transmembrane region" description="Helical" evidence="6">
    <location>
        <begin position="410"/>
        <end position="436"/>
    </location>
</feature>
<accession>A0A0D1XL93</accession>
<protein>
    <recommendedName>
        <fullName evidence="7">Major facilitator superfamily (MFS) profile domain-containing protein</fullName>
    </recommendedName>
</protein>
<keyword evidence="3 6" id="KW-1133">Transmembrane helix</keyword>
<evidence type="ECO:0000256" key="1">
    <source>
        <dbReference type="ARBA" id="ARBA00004141"/>
    </source>
</evidence>
<evidence type="ECO:0000259" key="7">
    <source>
        <dbReference type="PROSITE" id="PS50850"/>
    </source>
</evidence>
<feature type="compositionally biased region" description="Polar residues" evidence="5">
    <location>
        <begin position="1"/>
        <end position="17"/>
    </location>
</feature>
<evidence type="ECO:0000256" key="6">
    <source>
        <dbReference type="SAM" id="Phobius"/>
    </source>
</evidence>
<proteinExistence type="predicted"/>
<evidence type="ECO:0000256" key="4">
    <source>
        <dbReference type="ARBA" id="ARBA00023136"/>
    </source>
</evidence>
<dbReference type="STRING" id="253628.A0A0D1XL93"/>
<feature type="transmembrane region" description="Helical" evidence="6">
    <location>
        <begin position="199"/>
        <end position="223"/>
    </location>
</feature>
<dbReference type="EMBL" id="KN847545">
    <property type="protein sequence ID" value="KIW03181.1"/>
    <property type="molecule type" value="Genomic_DNA"/>
</dbReference>
<dbReference type="PANTHER" id="PTHR23502:SF187">
    <property type="entry name" value="TRANSPORTER, PUTATIVE (AFU_ORTHOLOGUE AFUA_2G17840)-RELATED"/>
    <property type="match status" value="1"/>
</dbReference>
<feature type="transmembrane region" description="Helical" evidence="6">
    <location>
        <begin position="229"/>
        <end position="249"/>
    </location>
</feature>
<dbReference type="InParanoid" id="A0A0D1XL93"/>
<dbReference type="SUPFAM" id="SSF103473">
    <property type="entry name" value="MFS general substrate transporter"/>
    <property type="match status" value="1"/>
</dbReference>
<dbReference type="RefSeq" id="XP_016213050.1">
    <property type="nucleotide sequence ID" value="XM_016358911.1"/>
</dbReference>
<dbReference type="InterPro" id="IPR036259">
    <property type="entry name" value="MFS_trans_sf"/>
</dbReference>
<feature type="transmembrane region" description="Helical" evidence="6">
    <location>
        <begin position="304"/>
        <end position="331"/>
    </location>
</feature>
<dbReference type="HOGENOM" id="CLU_008455_13_8_1"/>
<dbReference type="Pfam" id="PF07690">
    <property type="entry name" value="MFS_1"/>
    <property type="match status" value="1"/>
</dbReference>
<dbReference type="InterPro" id="IPR011701">
    <property type="entry name" value="MFS"/>
</dbReference>
<feature type="transmembrane region" description="Helical" evidence="6">
    <location>
        <begin position="343"/>
        <end position="362"/>
    </location>
</feature>
<keyword evidence="4 6" id="KW-0472">Membrane</keyword>
<dbReference type="AlphaFoldDB" id="A0A0D1XL93"/>
<feature type="transmembrane region" description="Helical" evidence="6">
    <location>
        <begin position="170"/>
        <end position="187"/>
    </location>
</feature>
<sequence>MTTNDLRSCSSQTSQKSVPEMNRFGEKDIYARARAVSPYSRGLILAPDGKTVLDPQPSNHPNDPLNWSRSKKHITLFTITLISCLTDFGSAIGIPTVIPQSYEWQRPPAEVQHSLSANIFCLGAGGFVAIQLSEYFGRLPVLLVFHTLGLATGIWSGAATSYDSYLAARVLNGLFSGVAQSGGLMWIKEIYFSHEHPRMINAWAGPVIVSPFIGPMLASFMMTTTSWRWPFWLYTILNAIALVLAVLFLDEPLFDRETPNAERLDCGSRWQRLLGIPQWRSRHLRPGLLSCLARPLVILNKIPLLLILLWGYFNYAWVIGVNTTTAIWLTTIYHFQPVSLGCFYFAALVGVGLGQIGGHWLHDAIGRWFAARHNGKIEPEARLLLSYPASALMFVSLVILGLALQNTWHYMVIAVFYGAQLCGLEVAITAISAFIVDAYPEVPGETGAWLILVRTTGGFMASYIQLPWVQRDGAAVALGVQAAIGGFTTLLFLVLSFFGKQIRQWQGPVNV</sequence>
<feature type="domain" description="Major facilitator superfamily (MFS) profile" evidence="7">
    <location>
        <begin position="75"/>
        <end position="503"/>
    </location>
</feature>
<evidence type="ECO:0000256" key="3">
    <source>
        <dbReference type="ARBA" id="ARBA00022989"/>
    </source>
</evidence>
<dbReference type="GO" id="GO:0022857">
    <property type="term" value="F:transmembrane transporter activity"/>
    <property type="evidence" value="ECO:0007669"/>
    <property type="project" value="InterPro"/>
</dbReference>
<keyword evidence="9" id="KW-1185">Reference proteome</keyword>
<feature type="transmembrane region" description="Helical" evidence="6">
    <location>
        <begin position="448"/>
        <end position="468"/>
    </location>
</feature>
<dbReference type="GO" id="GO:0005886">
    <property type="term" value="C:plasma membrane"/>
    <property type="evidence" value="ECO:0007669"/>
    <property type="project" value="TreeGrafter"/>
</dbReference>
<feature type="transmembrane region" description="Helical" evidence="6">
    <location>
        <begin position="74"/>
        <end position="94"/>
    </location>
</feature>